<dbReference type="AlphaFoldDB" id="A0A1Q8CP41"/>
<dbReference type="InterPro" id="IPR000182">
    <property type="entry name" value="GNAT_dom"/>
</dbReference>
<reference evidence="2 3" key="1">
    <citation type="submission" date="2016-12" db="EMBL/GenBank/DDBJ databases">
        <title>The draft genome sequence of Actinophytocola sp. 11-183.</title>
        <authorList>
            <person name="Wang W."/>
            <person name="Yuan L."/>
        </authorList>
    </citation>
    <scope>NUCLEOTIDE SEQUENCE [LARGE SCALE GENOMIC DNA]</scope>
    <source>
        <strain evidence="2 3">11-183</strain>
    </source>
</reference>
<dbReference type="OrthoDB" id="9814648at2"/>
<organism evidence="2 3">
    <name type="scientific">Actinophytocola xanthii</name>
    <dbReference type="NCBI Taxonomy" id="1912961"/>
    <lineage>
        <taxon>Bacteria</taxon>
        <taxon>Bacillati</taxon>
        <taxon>Actinomycetota</taxon>
        <taxon>Actinomycetes</taxon>
        <taxon>Pseudonocardiales</taxon>
        <taxon>Pseudonocardiaceae</taxon>
    </lineage>
</organism>
<comment type="caution">
    <text evidence="2">The sequence shown here is derived from an EMBL/GenBank/DDBJ whole genome shotgun (WGS) entry which is preliminary data.</text>
</comment>
<dbReference type="RefSeq" id="WP_075126896.1">
    <property type="nucleotide sequence ID" value="NZ_MSIE01000032.1"/>
</dbReference>
<dbReference type="Proteomes" id="UP000185596">
    <property type="component" value="Unassembled WGS sequence"/>
</dbReference>
<proteinExistence type="predicted"/>
<dbReference type="Pfam" id="PF13302">
    <property type="entry name" value="Acetyltransf_3"/>
    <property type="match status" value="1"/>
</dbReference>
<dbReference type="PROSITE" id="PS51186">
    <property type="entry name" value="GNAT"/>
    <property type="match status" value="1"/>
</dbReference>
<dbReference type="GO" id="GO:1990189">
    <property type="term" value="F:protein N-terminal-serine acetyltransferase activity"/>
    <property type="evidence" value="ECO:0007669"/>
    <property type="project" value="TreeGrafter"/>
</dbReference>
<dbReference type="PANTHER" id="PTHR43441">
    <property type="entry name" value="RIBOSOMAL-PROTEIN-SERINE ACETYLTRANSFERASE"/>
    <property type="match status" value="1"/>
</dbReference>
<dbReference type="GO" id="GO:0005737">
    <property type="term" value="C:cytoplasm"/>
    <property type="evidence" value="ECO:0007669"/>
    <property type="project" value="TreeGrafter"/>
</dbReference>
<dbReference type="PANTHER" id="PTHR43441:SF6">
    <property type="entry name" value="N-ACETYLTRANSFERASE DOMAIN-CONTAINING PROTEIN"/>
    <property type="match status" value="1"/>
</dbReference>
<evidence type="ECO:0000313" key="3">
    <source>
        <dbReference type="Proteomes" id="UP000185596"/>
    </source>
</evidence>
<gene>
    <name evidence="2" type="ORF">BU204_18250</name>
</gene>
<evidence type="ECO:0000259" key="1">
    <source>
        <dbReference type="PROSITE" id="PS51186"/>
    </source>
</evidence>
<dbReference type="GO" id="GO:0008999">
    <property type="term" value="F:protein-N-terminal-alanine acetyltransferase activity"/>
    <property type="evidence" value="ECO:0007669"/>
    <property type="project" value="TreeGrafter"/>
</dbReference>
<dbReference type="SUPFAM" id="SSF55729">
    <property type="entry name" value="Acyl-CoA N-acyltransferases (Nat)"/>
    <property type="match status" value="1"/>
</dbReference>
<name>A0A1Q8CP41_9PSEU</name>
<dbReference type="STRING" id="1912961.BU204_18250"/>
<sequence length="170" mass="19913">MTERMRLRPVTEPDLDRLEEMFDDPEGIGEYNWGGFGSGRSWRRQWAEDRLIGDRTVLMVALGDETLGFVSWHRVQTGPQVHVLEFGICLWPRWRGRGHGTAAQRLLAAYLFAHHPVNRIQAWTDVDNIPEQRALDKAGFVREAVLREYAWRAGAWRDEVLYRMLRRELP</sequence>
<dbReference type="EMBL" id="MSIE01000032">
    <property type="protein sequence ID" value="OLF16096.1"/>
    <property type="molecule type" value="Genomic_DNA"/>
</dbReference>
<dbReference type="InterPro" id="IPR051908">
    <property type="entry name" value="Ribosomal_N-acetyltransferase"/>
</dbReference>
<keyword evidence="3" id="KW-1185">Reference proteome</keyword>
<dbReference type="Gene3D" id="3.40.630.30">
    <property type="match status" value="1"/>
</dbReference>
<protein>
    <recommendedName>
        <fullName evidence="1">N-acetyltransferase domain-containing protein</fullName>
    </recommendedName>
</protein>
<feature type="domain" description="N-acetyltransferase" evidence="1">
    <location>
        <begin position="5"/>
        <end position="167"/>
    </location>
</feature>
<accession>A0A1Q8CP41</accession>
<dbReference type="InterPro" id="IPR016181">
    <property type="entry name" value="Acyl_CoA_acyltransferase"/>
</dbReference>
<evidence type="ECO:0000313" key="2">
    <source>
        <dbReference type="EMBL" id="OLF16096.1"/>
    </source>
</evidence>